<sequence>MSELGSPCLSPAWQEYPYALAICLGSIFMIFLVEIFAFRWGTSVLAKIGIAHDAHGHGLATGSHAAHGPEGNHPIPSSSGTSRSDSVKEIVGDIESLPEKLEHHHVDGLGHEHGYNHGHGGIGGVADSAIAQIIGVAILEFGVLLHSVFVGLTLAVNPGFKILFVVIVFHQTFEGLGVGSRLAFMELPPAYSYVPVLGACLYGLTTPIGIAAGLGVRSTYNPDSTTASIVSGVLDAFSSGILIYTGLVELMAHEFIFNKEMIEGSTRNLVFALSCMMLGAGLMALLGKWA</sequence>
<proteinExistence type="predicted"/>
<keyword evidence="3 6" id="KW-1133">Transmembrane helix</keyword>
<protein>
    <recommendedName>
        <fullName evidence="9">ZIP-like iron-zinc transporter</fullName>
    </recommendedName>
</protein>
<keyword evidence="2 6" id="KW-0812">Transmembrane</keyword>
<dbReference type="GeneID" id="24099075"/>
<dbReference type="GO" id="GO:0005385">
    <property type="term" value="F:zinc ion transmembrane transporter activity"/>
    <property type="evidence" value="ECO:0007669"/>
    <property type="project" value="TreeGrafter"/>
</dbReference>
<evidence type="ECO:0000256" key="1">
    <source>
        <dbReference type="ARBA" id="ARBA00004141"/>
    </source>
</evidence>
<evidence type="ECO:0000256" key="3">
    <source>
        <dbReference type="ARBA" id="ARBA00022989"/>
    </source>
</evidence>
<dbReference type="InParanoid" id="J4H407"/>
<evidence type="ECO:0008006" key="9">
    <source>
        <dbReference type="Google" id="ProtNLM"/>
    </source>
</evidence>
<reference evidence="7 8" key="1">
    <citation type="journal article" date="2012" name="Appl. Environ. Microbiol.">
        <title>Short-read sequencing for genomic analysis of the brown rot fungus Fibroporia radiculosa.</title>
        <authorList>
            <person name="Tang J.D."/>
            <person name="Perkins A.D."/>
            <person name="Sonstegard T.S."/>
            <person name="Schroeder S.G."/>
            <person name="Burgess S.C."/>
            <person name="Diehl S.V."/>
        </authorList>
    </citation>
    <scope>NUCLEOTIDE SEQUENCE [LARGE SCALE GENOMIC DNA]</scope>
    <source>
        <strain evidence="7 8">TFFH 294</strain>
    </source>
</reference>
<feature type="transmembrane region" description="Helical" evidence="6">
    <location>
        <begin position="269"/>
        <end position="287"/>
    </location>
</feature>
<name>J4H407_9APHY</name>
<feature type="transmembrane region" description="Helical" evidence="6">
    <location>
        <begin position="196"/>
        <end position="216"/>
    </location>
</feature>
<evidence type="ECO:0000256" key="4">
    <source>
        <dbReference type="ARBA" id="ARBA00023136"/>
    </source>
</evidence>
<feature type="transmembrane region" description="Helical" evidence="6">
    <location>
        <begin position="16"/>
        <end position="38"/>
    </location>
</feature>
<feature type="transmembrane region" description="Helical" evidence="6">
    <location>
        <begin position="236"/>
        <end position="257"/>
    </location>
</feature>
<accession>J4H407</accession>
<evidence type="ECO:0000256" key="6">
    <source>
        <dbReference type="SAM" id="Phobius"/>
    </source>
</evidence>
<feature type="transmembrane region" description="Helical" evidence="6">
    <location>
        <begin position="162"/>
        <end position="184"/>
    </location>
</feature>
<dbReference type="OrthoDB" id="448280at2759"/>
<dbReference type="PANTHER" id="PTHR11040">
    <property type="entry name" value="ZINC/IRON TRANSPORTER"/>
    <property type="match status" value="1"/>
</dbReference>
<keyword evidence="4 6" id="KW-0472">Membrane</keyword>
<feature type="transmembrane region" description="Helical" evidence="6">
    <location>
        <begin position="133"/>
        <end position="156"/>
    </location>
</feature>
<dbReference type="HOGENOM" id="CLU_027089_0_2_1"/>
<evidence type="ECO:0000256" key="2">
    <source>
        <dbReference type="ARBA" id="ARBA00022692"/>
    </source>
</evidence>
<comment type="subcellular location">
    <subcellularLocation>
        <location evidence="1">Membrane</location>
        <topology evidence="1">Multi-pass membrane protein</topology>
    </subcellularLocation>
</comment>
<dbReference type="FunCoup" id="J4H407">
    <property type="interactions" value="233"/>
</dbReference>
<evidence type="ECO:0000313" key="8">
    <source>
        <dbReference type="Proteomes" id="UP000006352"/>
    </source>
</evidence>
<gene>
    <name evidence="7" type="ORF">FIBRA_06326</name>
</gene>
<evidence type="ECO:0000313" key="7">
    <source>
        <dbReference type="EMBL" id="CCM04164.1"/>
    </source>
</evidence>
<dbReference type="InterPro" id="IPR003689">
    <property type="entry name" value="ZIP"/>
</dbReference>
<dbReference type="STRING" id="599839.J4H407"/>
<dbReference type="AlphaFoldDB" id="J4H407"/>
<evidence type="ECO:0000256" key="5">
    <source>
        <dbReference type="SAM" id="MobiDB-lite"/>
    </source>
</evidence>
<dbReference type="PANTHER" id="PTHR11040:SF32">
    <property type="entry name" value="ZINC-REGULATED TRANSPORTER 1"/>
    <property type="match status" value="1"/>
</dbReference>
<dbReference type="EMBL" id="HE797144">
    <property type="protein sequence ID" value="CCM04164.1"/>
    <property type="molecule type" value="Genomic_DNA"/>
</dbReference>
<dbReference type="RefSeq" id="XP_012183447.1">
    <property type="nucleotide sequence ID" value="XM_012328057.1"/>
</dbReference>
<dbReference type="Pfam" id="PF02535">
    <property type="entry name" value="Zip"/>
    <property type="match status" value="1"/>
</dbReference>
<feature type="compositionally biased region" description="Polar residues" evidence="5">
    <location>
        <begin position="75"/>
        <end position="84"/>
    </location>
</feature>
<feature type="region of interest" description="Disordered" evidence="5">
    <location>
        <begin position="60"/>
        <end position="85"/>
    </location>
</feature>
<dbReference type="Proteomes" id="UP000006352">
    <property type="component" value="Unassembled WGS sequence"/>
</dbReference>
<organism evidence="7 8">
    <name type="scientific">Fibroporia radiculosa</name>
    <dbReference type="NCBI Taxonomy" id="599839"/>
    <lineage>
        <taxon>Eukaryota</taxon>
        <taxon>Fungi</taxon>
        <taxon>Dikarya</taxon>
        <taxon>Basidiomycota</taxon>
        <taxon>Agaricomycotina</taxon>
        <taxon>Agaricomycetes</taxon>
        <taxon>Polyporales</taxon>
        <taxon>Fibroporiaceae</taxon>
        <taxon>Fibroporia</taxon>
    </lineage>
</organism>
<keyword evidence="8" id="KW-1185">Reference proteome</keyword>
<dbReference type="GO" id="GO:0005886">
    <property type="term" value="C:plasma membrane"/>
    <property type="evidence" value="ECO:0007669"/>
    <property type="project" value="TreeGrafter"/>
</dbReference>